<evidence type="ECO:0000256" key="6">
    <source>
        <dbReference type="ARBA" id="ARBA00022840"/>
    </source>
</evidence>
<evidence type="ECO:0000256" key="4">
    <source>
        <dbReference type="ARBA" id="ARBA00022741"/>
    </source>
</evidence>
<evidence type="ECO:0000256" key="3">
    <source>
        <dbReference type="ARBA" id="ARBA00022679"/>
    </source>
</evidence>
<feature type="transmembrane region" description="Helical" evidence="9">
    <location>
        <begin position="44"/>
        <end position="66"/>
    </location>
</feature>
<name>A0ABD5U143_9EURY</name>
<evidence type="ECO:0000256" key="5">
    <source>
        <dbReference type="ARBA" id="ARBA00022777"/>
    </source>
</evidence>
<comment type="caution">
    <text evidence="11">The sequence shown here is derived from an EMBL/GenBank/DDBJ whole genome shotgun (WGS) entry which is preliminary data.</text>
</comment>
<dbReference type="InterPro" id="IPR036890">
    <property type="entry name" value="HATPase_C_sf"/>
</dbReference>
<keyword evidence="3" id="KW-0808">Transferase</keyword>
<dbReference type="SUPFAM" id="SSF55874">
    <property type="entry name" value="ATPase domain of HSP90 chaperone/DNA topoisomerase II/histidine kinase"/>
    <property type="match status" value="1"/>
</dbReference>
<dbReference type="CDD" id="cd00075">
    <property type="entry name" value="HATPase"/>
    <property type="match status" value="1"/>
</dbReference>
<keyword evidence="9" id="KW-0812">Transmembrane</keyword>
<feature type="transmembrane region" description="Helical" evidence="9">
    <location>
        <begin position="78"/>
        <end position="98"/>
    </location>
</feature>
<keyword evidence="9" id="KW-0472">Membrane</keyword>
<dbReference type="CDD" id="cd00082">
    <property type="entry name" value="HisKA"/>
    <property type="match status" value="1"/>
</dbReference>
<keyword evidence="6" id="KW-0067">ATP-binding</keyword>
<dbReference type="EMBL" id="JBHSXH010000015">
    <property type="protein sequence ID" value="MFC6826598.1"/>
    <property type="molecule type" value="Genomic_DNA"/>
</dbReference>
<evidence type="ECO:0000256" key="9">
    <source>
        <dbReference type="SAM" id="Phobius"/>
    </source>
</evidence>
<reference evidence="11 12" key="1">
    <citation type="journal article" date="2019" name="Int. J. Syst. Evol. Microbiol.">
        <title>The Global Catalogue of Microorganisms (GCM) 10K type strain sequencing project: providing services to taxonomists for standard genome sequencing and annotation.</title>
        <authorList>
            <consortium name="The Broad Institute Genomics Platform"/>
            <consortium name="The Broad Institute Genome Sequencing Center for Infectious Disease"/>
            <person name="Wu L."/>
            <person name="Ma J."/>
        </authorList>
    </citation>
    <scope>NUCLEOTIDE SEQUENCE [LARGE SCALE GENOMIC DNA]</scope>
    <source>
        <strain evidence="11 12">YIM 94188</strain>
    </source>
</reference>
<evidence type="ECO:0000256" key="7">
    <source>
        <dbReference type="SAM" id="Coils"/>
    </source>
</evidence>
<dbReference type="EC" id="2.7.13.3" evidence="2"/>
<keyword evidence="4" id="KW-0547">Nucleotide-binding</keyword>
<keyword evidence="7" id="KW-0175">Coiled coil</keyword>
<dbReference type="InterPro" id="IPR005467">
    <property type="entry name" value="His_kinase_dom"/>
</dbReference>
<dbReference type="PANTHER" id="PTHR44936">
    <property type="entry name" value="SENSOR PROTEIN CREC"/>
    <property type="match status" value="1"/>
</dbReference>
<keyword evidence="5 11" id="KW-0418">Kinase</keyword>
<dbReference type="GO" id="GO:0004673">
    <property type="term" value="F:protein histidine kinase activity"/>
    <property type="evidence" value="ECO:0007669"/>
    <property type="project" value="UniProtKB-EC"/>
</dbReference>
<comment type="catalytic activity">
    <reaction evidence="1">
        <text>ATP + protein L-histidine = ADP + protein N-phospho-L-histidine.</text>
        <dbReference type="EC" id="2.7.13.3"/>
    </reaction>
</comment>
<feature type="transmembrane region" description="Helical" evidence="9">
    <location>
        <begin position="110"/>
        <end position="131"/>
    </location>
</feature>
<evidence type="ECO:0000256" key="2">
    <source>
        <dbReference type="ARBA" id="ARBA00012438"/>
    </source>
</evidence>
<organism evidence="11 12">
    <name type="scientific">Halopelagius fulvigenes</name>
    <dbReference type="NCBI Taxonomy" id="1198324"/>
    <lineage>
        <taxon>Archaea</taxon>
        <taxon>Methanobacteriati</taxon>
        <taxon>Methanobacteriota</taxon>
        <taxon>Stenosarchaea group</taxon>
        <taxon>Halobacteria</taxon>
        <taxon>Halobacteriales</taxon>
        <taxon>Haloferacaceae</taxon>
    </lineage>
</organism>
<evidence type="ECO:0000259" key="10">
    <source>
        <dbReference type="PROSITE" id="PS50109"/>
    </source>
</evidence>
<dbReference type="SMART" id="SM00387">
    <property type="entry name" value="HATPase_c"/>
    <property type="match status" value="1"/>
</dbReference>
<feature type="region of interest" description="Disordered" evidence="8">
    <location>
        <begin position="364"/>
        <end position="402"/>
    </location>
</feature>
<dbReference type="RefSeq" id="WP_379698444.1">
    <property type="nucleotide sequence ID" value="NZ_JBHSXH010000015.1"/>
</dbReference>
<dbReference type="InterPro" id="IPR003594">
    <property type="entry name" value="HATPase_dom"/>
</dbReference>
<dbReference type="PROSITE" id="PS50109">
    <property type="entry name" value="HIS_KIN"/>
    <property type="match status" value="1"/>
</dbReference>
<feature type="coiled-coil region" evidence="7">
    <location>
        <begin position="198"/>
        <end position="228"/>
    </location>
</feature>
<gene>
    <name evidence="11" type="ORF">ACFQEV_16575</name>
</gene>
<protein>
    <recommendedName>
        <fullName evidence="2">histidine kinase</fullName>
        <ecNumber evidence="2">2.7.13.3</ecNumber>
    </recommendedName>
</protein>
<evidence type="ECO:0000313" key="12">
    <source>
        <dbReference type="Proteomes" id="UP001596408"/>
    </source>
</evidence>
<feature type="transmembrane region" description="Helical" evidence="9">
    <location>
        <begin position="12"/>
        <end position="32"/>
    </location>
</feature>
<dbReference type="Proteomes" id="UP001596408">
    <property type="component" value="Unassembled WGS sequence"/>
</dbReference>
<proteinExistence type="predicted"/>
<dbReference type="InterPro" id="IPR050980">
    <property type="entry name" value="2C_sensor_his_kinase"/>
</dbReference>
<keyword evidence="9" id="KW-1133">Transmembrane helix</keyword>
<dbReference type="Pfam" id="PF02518">
    <property type="entry name" value="HATPase_c"/>
    <property type="match status" value="1"/>
</dbReference>
<feature type="domain" description="Histidine kinase" evidence="10">
    <location>
        <begin position="162"/>
        <end position="369"/>
    </location>
</feature>
<evidence type="ECO:0000313" key="11">
    <source>
        <dbReference type="EMBL" id="MFC6826598.1"/>
    </source>
</evidence>
<dbReference type="Gene3D" id="3.30.565.10">
    <property type="entry name" value="Histidine kinase-like ATPase, C-terminal domain"/>
    <property type="match status" value="1"/>
</dbReference>
<dbReference type="GO" id="GO:0005524">
    <property type="term" value="F:ATP binding"/>
    <property type="evidence" value="ECO:0007669"/>
    <property type="project" value="UniProtKB-KW"/>
</dbReference>
<keyword evidence="12" id="KW-1185">Reference proteome</keyword>
<dbReference type="PANTHER" id="PTHR44936:SF10">
    <property type="entry name" value="SENSOR PROTEIN RSTB"/>
    <property type="match status" value="1"/>
</dbReference>
<evidence type="ECO:0000256" key="1">
    <source>
        <dbReference type="ARBA" id="ARBA00000085"/>
    </source>
</evidence>
<accession>A0ABD5U143</accession>
<evidence type="ECO:0000256" key="8">
    <source>
        <dbReference type="SAM" id="MobiDB-lite"/>
    </source>
</evidence>
<dbReference type="AlphaFoldDB" id="A0ABD5U143"/>
<dbReference type="GO" id="GO:0005886">
    <property type="term" value="C:plasma membrane"/>
    <property type="evidence" value="ECO:0007669"/>
    <property type="project" value="UniProtKB-SubCell"/>
</dbReference>
<dbReference type="InterPro" id="IPR003661">
    <property type="entry name" value="HisK_dim/P_dom"/>
</dbReference>
<sequence length="402" mass="42698">MATTPRLSRYGPAVLWAVGGALSLVHVVHLAGDVRGETHGYASLLFAALGPLVASATFLLATGWLLRTGLGRDYVAHLVRWTLAAVAAVGALGVLTVLYLRAEGIALERWWFLVANAATGGAFVGLLVGVYDARAARTAARLRSERRRAEWLSQRLHVLNRVLRHDLRNEVNVVQGYASLIAAGEAEGADARRRAAVIERKSEEILHLSEKARQLEQLLAENEDVSSMRSDLAAVVRNRLDALRVDHPEAAVAADLPEEAHVSTVPLLDAMVDDLVENAVVHNPSPEPLVSVRVTVRPDAVVLRVADDGPGIPEAELAVLDSGVETPLSHSSGLGLWFVRWVVAESGGRLDFEERSVGTAVTVSLPRPPGDRFASDGYAAPTPDGDGTDGDSVAVGGAGPDV</sequence>